<sequence>MSRQRDPKITNILDVPAYGRALDRLRDGSGLDARKHAERLIAKGDSHGHALLGAIYELGASDLKPDAEKALHNYTMAVELGGSVEAALGYARIKYLGKTGVQDIPEALRVYEKMAEFDNRIGHYMCAKIVLDQSPSPEQVVFARHHAKAALTLGLLRAKELLATAAAKEGRLLPALRWSLSALLDRLRSRGTADRTI</sequence>
<dbReference type="EMBL" id="JAXGFP010000002">
    <property type="protein sequence ID" value="MEG3183030.1"/>
    <property type="molecule type" value="Genomic_DNA"/>
</dbReference>
<name>A0ABU7YVT7_9GAMM</name>
<dbReference type="RefSeq" id="WP_332614699.1">
    <property type="nucleotide sequence ID" value="NZ_JAXGFP010000002.1"/>
</dbReference>
<organism evidence="1 2">
    <name type="scientific">Novilysobacter erysipheiresistens</name>
    <dbReference type="NCBI Taxonomy" id="1749332"/>
    <lineage>
        <taxon>Bacteria</taxon>
        <taxon>Pseudomonadati</taxon>
        <taxon>Pseudomonadota</taxon>
        <taxon>Gammaproteobacteria</taxon>
        <taxon>Lysobacterales</taxon>
        <taxon>Lysobacteraceae</taxon>
        <taxon>Novilysobacter</taxon>
    </lineage>
</organism>
<dbReference type="Gene3D" id="1.25.40.10">
    <property type="entry name" value="Tetratricopeptide repeat domain"/>
    <property type="match status" value="1"/>
</dbReference>
<dbReference type="Proteomes" id="UP001355056">
    <property type="component" value="Unassembled WGS sequence"/>
</dbReference>
<reference evidence="1 2" key="1">
    <citation type="journal article" date="2016" name="Int. J. Syst. Evol. Microbiol.">
        <title>Lysobacter erysipheiresistens sp. nov., an antagonist of powdery mildew, isolated from tobacco-cultivated soil.</title>
        <authorList>
            <person name="Xie B."/>
            <person name="Li T."/>
            <person name="Lin X."/>
            <person name="Wang C.J."/>
            <person name="Chen Y.J."/>
            <person name="Liu W.J."/>
            <person name="Zhao Z.W."/>
        </authorList>
    </citation>
    <scope>NUCLEOTIDE SEQUENCE [LARGE SCALE GENOMIC DNA]</scope>
    <source>
        <strain evidence="1 2">RS-LYSO-3</strain>
    </source>
</reference>
<dbReference type="InterPro" id="IPR006597">
    <property type="entry name" value="Sel1-like"/>
</dbReference>
<protein>
    <recommendedName>
        <fullName evidence="3">Sel1 repeat family protein</fullName>
    </recommendedName>
</protein>
<evidence type="ECO:0000313" key="1">
    <source>
        <dbReference type="EMBL" id="MEG3183030.1"/>
    </source>
</evidence>
<dbReference type="SUPFAM" id="SSF81901">
    <property type="entry name" value="HCP-like"/>
    <property type="match status" value="1"/>
</dbReference>
<accession>A0ABU7YVT7</accession>
<keyword evidence="2" id="KW-1185">Reference proteome</keyword>
<dbReference type="InterPro" id="IPR011990">
    <property type="entry name" value="TPR-like_helical_dom_sf"/>
</dbReference>
<dbReference type="SMART" id="SM00671">
    <property type="entry name" value="SEL1"/>
    <property type="match status" value="2"/>
</dbReference>
<proteinExistence type="predicted"/>
<evidence type="ECO:0008006" key="3">
    <source>
        <dbReference type="Google" id="ProtNLM"/>
    </source>
</evidence>
<evidence type="ECO:0000313" key="2">
    <source>
        <dbReference type="Proteomes" id="UP001355056"/>
    </source>
</evidence>
<comment type="caution">
    <text evidence="1">The sequence shown here is derived from an EMBL/GenBank/DDBJ whole genome shotgun (WGS) entry which is preliminary data.</text>
</comment>
<gene>
    <name evidence="1" type="ORF">SNE34_03265</name>
</gene>